<evidence type="ECO:0000313" key="1">
    <source>
        <dbReference type="EMBL" id="BBB16622.1"/>
    </source>
</evidence>
<dbReference type="Proteomes" id="UP000317522">
    <property type="component" value="Segment"/>
</dbReference>
<protein>
    <submittedName>
        <fullName evidence="1">Uncharacterized protein</fullName>
    </submittedName>
</protein>
<reference evidence="1" key="1">
    <citation type="submission" date="2017-10" db="EMBL/GenBank/DDBJ databases">
        <title>Ascovirus isolated from Spodoptera litura (Noctuidae: Lepidoptera) transmitted by generalist endoparasitoid Meteorus pulchricornis (Braconidae: Hymenoptera).</title>
        <authorList>
            <person name="Arai E."/>
            <person name="Ishii K."/>
            <person name="Ishii H."/>
            <person name="Kunimi Y."/>
            <person name="Inoue M.N."/>
            <person name="Makiyama N."/>
            <person name="Sagawa S."/>
            <person name="Nakai M."/>
        </authorList>
    </citation>
    <scope>NUCLEOTIDE SEQUENCE [LARGE SCALE GENOMIC DNA]</scope>
    <source>
        <strain evidence="1">ENT01</strain>
    </source>
</reference>
<organism evidence="1">
    <name type="scientific">Heliothis virescens ascovirus 3j</name>
    <dbReference type="NCBI Taxonomy" id="1561067"/>
    <lineage>
        <taxon>Viruses</taxon>
        <taxon>Varidnaviria</taxon>
        <taxon>Bamfordvirae</taxon>
        <taxon>Nucleocytoviricota</taxon>
        <taxon>Megaviricetes</taxon>
        <taxon>Pimascovirales</taxon>
        <taxon>Pimascovirales incertae sedis</taxon>
        <taxon>Ascoviridae</taxon>
        <taxon>Ascovirus</taxon>
    </lineage>
</organism>
<sequence length="151" mass="17421">MCTHSVRNVQHVDMYDLLRIVIVLLITFSVAESSRKFCGPRTIHWVDYTCPGDDTHRNVSSLDMIIITTEEQRNLLAVKNKYLCTTYICADGLPPASLGFHCNGEGETCRGFDNFTNINENFYKYNRVRNTVLRTTIEDVQKWLDVQLKKP</sequence>
<name>A0A2Z5UZM4_9VIRU</name>
<proteinExistence type="predicted"/>
<accession>A0A2Z5UZM4</accession>
<dbReference type="EMBL" id="LC332918">
    <property type="protein sequence ID" value="BBB16622.1"/>
    <property type="molecule type" value="Genomic_DNA"/>
</dbReference>